<protein>
    <submittedName>
        <fullName evidence="2">Uncharacterized protein</fullName>
    </submittedName>
</protein>
<reference evidence="2 3" key="1">
    <citation type="submission" date="2021-03" db="EMBL/GenBank/DDBJ databases">
        <title>Glycomyces sp. nov., a novel actinomycete isolated from soil.</title>
        <authorList>
            <person name="Yang X."/>
            <person name="Xu X."/>
        </authorList>
    </citation>
    <scope>NUCLEOTIDE SEQUENCE [LARGE SCALE GENOMIC DNA]</scope>
    <source>
        <strain evidence="2 3">NEAU-S30</strain>
    </source>
</reference>
<evidence type="ECO:0000313" key="3">
    <source>
        <dbReference type="Proteomes" id="UP000681341"/>
    </source>
</evidence>
<keyword evidence="3" id="KW-1185">Reference proteome</keyword>
<evidence type="ECO:0000256" key="1">
    <source>
        <dbReference type="SAM" id="MobiDB-lite"/>
    </source>
</evidence>
<accession>A0ABS3TZK0</accession>
<feature type="region of interest" description="Disordered" evidence="1">
    <location>
        <begin position="59"/>
        <end position="105"/>
    </location>
</feature>
<dbReference type="Proteomes" id="UP000681341">
    <property type="component" value="Unassembled WGS sequence"/>
</dbReference>
<feature type="compositionally biased region" description="Low complexity" evidence="1">
    <location>
        <begin position="67"/>
        <end position="92"/>
    </location>
</feature>
<dbReference type="RefSeq" id="WP_208494696.1">
    <property type="nucleotide sequence ID" value="NZ_JAGFNP010000002.1"/>
</dbReference>
<comment type="caution">
    <text evidence="2">The sequence shown here is derived from an EMBL/GenBank/DDBJ whole genome shotgun (WGS) entry which is preliminary data.</text>
</comment>
<sequence length="210" mass="22660">MGQRESEEVDLVRGAFSDDYRTYRVRASSTDAPDSFQVLTGEADDIVLIVSGLNSGDLKATWGRSGGPSNRPGRSGSRNPRSASSSAAVRNSTRPLPRSGSAVAKTMTAAADEGPYNLRSDGEPGIHGHLGSFRRGPAVFSLYEIPPDRGQYPNGPTVYLIDVEDGVGARECCRFSGDPEDVLVWNGAWNNDEWCIWILRRAFALIAAPN</sequence>
<evidence type="ECO:0000313" key="2">
    <source>
        <dbReference type="EMBL" id="MBO3731947.1"/>
    </source>
</evidence>
<organism evidence="2 3">
    <name type="scientific">Glycomyces niveus</name>
    <dbReference type="NCBI Taxonomy" id="2820287"/>
    <lineage>
        <taxon>Bacteria</taxon>
        <taxon>Bacillati</taxon>
        <taxon>Actinomycetota</taxon>
        <taxon>Actinomycetes</taxon>
        <taxon>Glycomycetales</taxon>
        <taxon>Glycomycetaceae</taxon>
        <taxon>Glycomyces</taxon>
    </lineage>
</organism>
<gene>
    <name evidence="2" type="ORF">J5V16_03875</name>
</gene>
<name>A0ABS3TZK0_9ACTN</name>
<proteinExistence type="predicted"/>
<dbReference type="EMBL" id="JAGFNP010000002">
    <property type="protein sequence ID" value="MBO3731947.1"/>
    <property type="molecule type" value="Genomic_DNA"/>
</dbReference>